<keyword evidence="7 20" id="KW-0812">Transmembrane</keyword>
<dbReference type="Gene3D" id="1.10.510.10">
    <property type="entry name" value="Transferase(Phosphotransferase) domain 1"/>
    <property type="match status" value="1"/>
</dbReference>
<dbReference type="InterPro" id="IPR032675">
    <property type="entry name" value="LRR_dom_sf"/>
</dbReference>
<evidence type="ECO:0000256" key="2">
    <source>
        <dbReference type="ARBA" id="ARBA00012513"/>
    </source>
</evidence>
<evidence type="ECO:0000256" key="13">
    <source>
        <dbReference type="ARBA" id="ARBA00022989"/>
    </source>
</evidence>
<evidence type="ECO:0000256" key="15">
    <source>
        <dbReference type="ARBA" id="ARBA00023170"/>
    </source>
</evidence>
<evidence type="ECO:0000256" key="8">
    <source>
        <dbReference type="ARBA" id="ARBA00022729"/>
    </source>
</evidence>
<evidence type="ECO:0000256" key="1">
    <source>
        <dbReference type="ARBA" id="ARBA00004479"/>
    </source>
</evidence>
<protein>
    <recommendedName>
        <fullName evidence="2">non-specific serine/threonine protein kinase</fullName>
        <ecNumber evidence="2">2.7.11.1</ecNumber>
    </recommendedName>
</protein>
<feature type="domain" description="Protein kinase" evidence="21">
    <location>
        <begin position="231"/>
        <end position="510"/>
    </location>
</feature>
<keyword evidence="8" id="KW-0732">Signal</keyword>
<keyword evidence="9" id="KW-0677">Repeat</keyword>
<dbReference type="InterPro" id="IPR051420">
    <property type="entry name" value="Ser_Thr_Kinases_DiverseReg"/>
</dbReference>
<evidence type="ECO:0000256" key="17">
    <source>
        <dbReference type="ARBA" id="ARBA00047899"/>
    </source>
</evidence>
<dbReference type="GO" id="GO:0005524">
    <property type="term" value="F:ATP binding"/>
    <property type="evidence" value="ECO:0007669"/>
    <property type="project" value="UniProtKB-UniRule"/>
</dbReference>
<evidence type="ECO:0000256" key="10">
    <source>
        <dbReference type="ARBA" id="ARBA00022741"/>
    </source>
</evidence>
<evidence type="ECO:0000256" key="16">
    <source>
        <dbReference type="ARBA" id="ARBA00023180"/>
    </source>
</evidence>
<dbReference type="PROSITE" id="PS00107">
    <property type="entry name" value="PROTEIN_KINASE_ATP"/>
    <property type="match status" value="1"/>
</dbReference>
<keyword evidence="15" id="KW-0675">Receptor</keyword>
<dbReference type="Pfam" id="PF13855">
    <property type="entry name" value="LRR_8"/>
    <property type="match status" value="1"/>
</dbReference>
<reference evidence="22" key="1">
    <citation type="submission" date="2019-08" db="EMBL/GenBank/DDBJ databases">
        <title>Reference gene set and small RNA set construction with multiple tissues from Davidia involucrata Baill.</title>
        <authorList>
            <person name="Yang H."/>
            <person name="Zhou C."/>
            <person name="Li G."/>
            <person name="Wang J."/>
            <person name="Gao P."/>
            <person name="Wang M."/>
            <person name="Wang R."/>
            <person name="Zhao Y."/>
        </authorList>
    </citation>
    <scope>NUCLEOTIDE SEQUENCE</scope>
    <source>
        <tissue evidence="22">Mixed with DoveR01_LX</tissue>
    </source>
</reference>
<keyword evidence="11" id="KW-0418">Kinase</keyword>
<evidence type="ECO:0000256" key="14">
    <source>
        <dbReference type="ARBA" id="ARBA00023136"/>
    </source>
</evidence>
<sequence length="527" mass="57115">MGNLTKLQYLDLSTNKLTGNIPKELGDCESLLSLNLSDNGLSGDIPSELGSLVGLQYLLDLSSNSLSGSIPSNLGKLTSLENLNLSHNNLSGRIPSAFSSMISLQSIDVSYNELSGPIPSGGIFQQARANDFVKNSGLCGNAAGLSPCNATSASGKSKKYDKNVLIGVIVPVVSLLILATIVVGCLIFRRKTKQQDEETKSTKKYESSESLIWEREGKFTFGDIAKATEDFNEKYCIGRGGFGSVYKAVLPTGQTVAVKRLNMSDSSDIPTTNRSSFENEIQTLTEVRHRNIIKLYGFCSMKGCMYLVYEYVLRGSLGKVLNGEELGWGTRVKIVQGVAHALAYLHHDCSPPIVHRDVSLNNILLESGFEPRLSDFGTARLLSSDTSNWTTVAGSYGYMAPELALSMRVTEKCDVYSFGVVALEVLMGKHPGELLFSLPSSSTTSSLATDTDLFLKDVLDQRLPPPTGKLAEEVVFVVRVALACTRATPESRPTMRFVAQELSARTQAYLAEPLGMITINKLTGLQK</sequence>
<dbReference type="Gene3D" id="3.30.200.20">
    <property type="entry name" value="Phosphorylase Kinase, domain 1"/>
    <property type="match status" value="1"/>
</dbReference>
<dbReference type="GO" id="GO:0016020">
    <property type="term" value="C:membrane"/>
    <property type="evidence" value="ECO:0007669"/>
    <property type="project" value="UniProtKB-SubCell"/>
</dbReference>
<keyword evidence="5" id="KW-0433">Leucine-rich repeat</keyword>
<feature type="transmembrane region" description="Helical" evidence="20">
    <location>
        <begin position="164"/>
        <end position="188"/>
    </location>
</feature>
<evidence type="ECO:0000256" key="7">
    <source>
        <dbReference type="ARBA" id="ARBA00022692"/>
    </source>
</evidence>
<keyword evidence="12 19" id="KW-0067">ATP-binding</keyword>
<dbReference type="GO" id="GO:0006952">
    <property type="term" value="P:defense response"/>
    <property type="evidence" value="ECO:0007669"/>
    <property type="project" value="UniProtKB-ARBA"/>
</dbReference>
<dbReference type="FunFam" id="1.10.510.10:FF:000445">
    <property type="entry name" value="MDIS1-interacting receptor like kinase 2"/>
    <property type="match status" value="1"/>
</dbReference>
<dbReference type="SUPFAM" id="SSF52058">
    <property type="entry name" value="L domain-like"/>
    <property type="match status" value="1"/>
</dbReference>
<dbReference type="SUPFAM" id="SSF56112">
    <property type="entry name" value="Protein kinase-like (PK-like)"/>
    <property type="match status" value="1"/>
</dbReference>
<proteinExistence type="predicted"/>
<dbReference type="Pfam" id="PF00560">
    <property type="entry name" value="LRR_1"/>
    <property type="match status" value="2"/>
</dbReference>
<keyword evidence="6" id="KW-0808">Transferase</keyword>
<dbReference type="PROSITE" id="PS00109">
    <property type="entry name" value="PROTEIN_KINASE_TYR"/>
    <property type="match status" value="1"/>
</dbReference>
<dbReference type="EMBL" id="GHES01001407">
    <property type="protein sequence ID" value="MPA31966.1"/>
    <property type="molecule type" value="Transcribed_RNA"/>
</dbReference>
<evidence type="ECO:0000256" key="18">
    <source>
        <dbReference type="ARBA" id="ARBA00048679"/>
    </source>
</evidence>
<dbReference type="PANTHER" id="PTHR48005:SF44">
    <property type="entry name" value="MDIS1-INTERACTING RECEPTOR LIKE KINASE 2-LIKE ISOFORM X1"/>
    <property type="match status" value="1"/>
</dbReference>
<evidence type="ECO:0000256" key="19">
    <source>
        <dbReference type="PROSITE-ProRule" id="PRU10141"/>
    </source>
</evidence>
<evidence type="ECO:0000256" key="12">
    <source>
        <dbReference type="ARBA" id="ARBA00022840"/>
    </source>
</evidence>
<gene>
    <name evidence="22" type="ORF">Din_001407</name>
</gene>
<evidence type="ECO:0000256" key="20">
    <source>
        <dbReference type="SAM" id="Phobius"/>
    </source>
</evidence>
<evidence type="ECO:0000256" key="4">
    <source>
        <dbReference type="ARBA" id="ARBA00022553"/>
    </source>
</evidence>
<organism evidence="22">
    <name type="scientific">Davidia involucrata</name>
    <name type="common">Dove tree</name>
    <dbReference type="NCBI Taxonomy" id="16924"/>
    <lineage>
        <taxon>Eukaryota</taxon>
        <taxon>Viridiplantae</taxon>
        <taxon>Streptophyta</taxon>
        <taxon>Embryophyta</taxon>
        <taxon>Tracheophyta</taxon>
        <taxon>Spermatophyta</taxon>
        <taxon>Magnoliopsida</taxon>
        <taxon>eudicotyledons</taxon>
        <taxon>Gunneridae</taxon>
        <taxon>Pentapetalae</taxon>
        <taxon>asterids</taxon>
        <taxon>Cornales</taxon>
        <taxon>Nyssaceae</taxon>
        <taxon>Davidia</taxon>
    </lineage>
</organism>
<comment type="subcellular location">
    <subcellularLocation>
        <location evidence="1">Membrane</location>
        <topology evidence="1">Single-pass type I membrane protein</topology>
    </subcellularLocation>
</comment>
<dbReference type="FunFam" id="3.30.200.20:FF:000309">
    <property type="entry name" value="Leucine-rich repeat receptor protein kinase MSP1"/>
    <property type="match status" value="1"/>
</dbReference>
<evidence type="ECO:0000256" key="9">
    <source>
        <dbReference type="ARBA" id="ARBA00022737"/>
    </source>
</evidence>
<dbReference type="InterPro" id="IPR008266">
    <property type="entry name" value="Tyr_kinase_AS"/>
</dbReference>
<dbReference type="PRINTS" id="PR00019">
    <property type="entry name" value="LEURICHRPT"/>
</dbReference>
<keyword evidence="14 20" id="KW-0472">Membrane</keyword>
<dbReference type="EC" id="2.7.11.1" evidence="2"/>
<dbReference type="Gene3D" id="3.80.10.10">
    <property type="entry name" value="Ribonuclease Inhibitor"/>
    <property type="match status" value="1"/>
</dbReference>
<keyword evidence="13 20" id="KW-1133">Transmembrane helix</keyword>
<keyword evidence="16" id="KW-0325">Glycoprotein</keyword>
<dbReference type="InterPro" id="IPR003591">
    <property type="entry name" value="Leu-rich_rpt_typical-subtyp"/>
</dbReference>
<dbReference type="GO" id="GO:0004674">
    <property type="term" value="F:protein serine/threonine kinase activity"/>
    <property type="evidence" value="ECO:0007669"/>
    <property type="project" value="UniProtKB-KW"/>
</dbReference>
<feature type="binding site" evidence="19">
    <location>
        <position position="259"/>
    </location>
    <ligand>
        <name>ATP</name>
        <dbReference type="ChEBI" id="CHEBI:30616"/>
    </ligand>
</feature>
<dbReference type="GO" id="GO:0051707">
    <property type="term" value="P:response to other organism"/>
    <property type="evidence" value="ECO:0007669"/>
    <property type="project" value="UniProtKB-ARBA"/>
</dbReference>
<evidence type="ECO:0000256" key="5">
    <source>
        <dbReference type="ARBA" id="ARBA00022614"/>
    </source>
</evidence>
<keyword evidence="3" id="KW-0723">Serine/threonine-protein kinase</keyword>
<dbReference type="AlphaFoldDB" id="A0A5B6YKQ3"/>
<dbReference type="InterPro" id="IPR017441">
    <property type="entry name" value="Protein_kinase_ATP_BS"/>
</dbReference>
<evidence type="ECO:0000256" key="3">
    <source>
        <dbReference type="ARBA" id="ARBA00022527"/>
    </source>
</evidence>
<accession>A0A5B6YKQ3</accession>
<dbReference type="SMART" id="SM00369">
    <property type="entry name" value="LRR_TYP"/>
    <property type="match status" value="3"/>
</dbReference>
<evidence type="ECO:0000256" key="6">
    <source>
        <dbReference type="ARBA" id="ARBA00022679"/>
    </source>
</evidence>
<name>A0A5B6YKQ3_DAVIN</name>
<dbReference type="InterPro" id="IPR000719">
    <property type="entry name" value="Prot_kinase_dom"/>
</dbReference>
<comment type="catalytic activity">
    <reaction evidence="17">
        <text>L-threonyl-[protein] + ATP = O-phospho-L-threonyl-[protein] + ADP + H(+)</text>
        <dbReference type="Rhea" id="RHEA:46608"/>
        <dbReference type="Rhea" id="RHEA-COMP:11060"/>
        <dbReference type="Rhea" id="RHEA-COMP:11605"/>
        <dbReference type="ChEBI" id="CHEBI:15378"/>
        <dbReference type="ChEBI" id="CHEBI:30013"/>
        <dbReference type="ChEBI" id="CHEBI:30616"/>
        <dbReference type="ChEBI" id="CHEBI:61977"/>
        <dbReference type="ChEBI" id="CHEBI:456216"/>
        <dbReference type="EC" id="2.7.11.1"/>
    </reaction>
</comment>
<keyword evidence="10 19" id="KW-0547">Nucleotide-binding</keyword>
<dbReference type="InterPro" id="IPR011009">
    <property type="entry name" value="Kinase-like_dom_sf"/>
</dbReference>
<dbReference type="FunFam" id="3.80.10.10:FF:000439">
    <property type="entry name" value="LRR receptor-like serine/threonine-protein kinase FLS2"/>
    <property type="match status" value="1"/>
</dbReference>
<keyword evidence="4" id="KW-0597">Phosphoprotein</keyword>
<evidence type="ECO:0000256" key="11">
    <source>
        <dbReference type="ARBA" id="ARBA00022777"/>
    </source>
</evidence>
<evidence type="ECO:0000313" key="22">
    <source>
        <dbReference type="EMBL" id="MPA31966.1"/>
    </source>
</evidence>
<dbReference type="PANTHER" id="PTHR48005">
    <property type="entry name" value="LEUCINE RICH REPEAT KINASE 2"/>
    <property type="match status" value="1"/>
</dbReference>
<dbReference type="Pfam" id="PF00069">
    <property type="entry name" value="Pkinase"/>
    <property type="match status" value="1"/>
</dbReference>
<dbReference type="PROSITE" id="PS50011">
    <property type="entry name" value="PROTEIN_KINASE_DOM"/>
    <property type="match status" value="1"/>
</dbReference>
<evidence type="ECO:0000259" key="21">
    <source>
        <dbReference type="PROSITE" id="PS50011"/>
    </source>
</evidence>
<dbReference type="InterPro" id="IPR001611">
    <property type="entry name" value="Leu-rich_rpt"/>
</dbReference>
<comment type="catalytic activity">
    <reaction evidence="18">
        <text>L-seryl-[protein] + ATP = O-phospho-L-seryl-[protein] + ADP + H(+)</text>
        <dbReference type="Rhea" id="RHEA:17989"/>
        <dbReference type="Rhea" id="RHEA-COMP:9863"/>
        <dbReference type="Rhea" id="RHEA-COMP:11604"/>
        <dbReference type="ChEBI" id="CHEBI:15378"/>
        <dbReference type="ChEBI" id="CHEBI:29999"/>
        <dbReference type="ChEBI" id="CHEBI:30616"/>
        <dbReference type="ChEBI" id="CHEBI:83421"/>
        <dbReference type="ChEBI" id="CHEBI:456216"/>
        <dbReference type="EC" id="2.7.11.1"/>
    </reaction>
</comment>